<evidence type="ECO:0000313" key="7">
    <source>
        <dbReference type="EMBL" id="KQS30504.1"/>
    </source>
</evidence>
<dbReference type="PROSITE" id="PS50009">
    <property type="entry name" value="RASGEF_CAT"/>
    <property type="match status" value="1"/>
</dbReference>
<name>A0A0Q5T8C4_DROER</name>
<feature type="region of interest" description="Disordered" evidence="4">
    <location>
        <begin position="187"/>
        <end position="221"/>
    </location>
</feature>
<feature type="compositionally biased region" description="Polar residues" evidence="4">
    <location>
        <begin position="187"/>
        <end position="197"/>
    </location>
</feature>
<evidence type="ECO:0000259" key="5">
    <source>
        <dbReference type="PROSITE" id="PS50009"/>
    </source>
</evidence>
<dbReference type="InterPro" id="IPR036964">
    <property type="entry name" value="RASGEF_cat_dom_sf"/>
</dbReference>
<evidence type="ECO:0000313" key="8">
    <source>
        <dbReference type="Proteomes" id="UP000008711"/>
    </source>
</evidence>
<dbReference type="OrthoDB" id="25179at2759"/>
<feature type="region of interest" description="Disordered" evidence="4">
    <location>
        <begin position="413"/>
        <end position="481"/>
    </location>
</feature>
<feature type="domain" description="Ras-GEF" evidence="5">
    <location>
        <begin position="1185"/>
        <end position="1410"/>
    </location>
</feature>
<evidence type="ECO:0000256" key="3">
    <source>
        <dbReference type="PROSITE-ProRule" id="PRU00168"/>
    </source>
</evidence>
<sequence>MRVLNTELRLRFKNRKPRPFNRAASADDAMDLGMGTGTGTGIASVAGIGVGATMPLDQRLNGATSMHGSISSPSTPGACSSGIGVGGGGCSSSSNNSINSGSYSTACTPPPPTHHHHSQHQQLQGTPGASSRVGGAGGGGVGGGGGGVPPAPPSAGSSGHKNSLKGTKLARRARSFKDDLIEKISLMRTTNNTLGRSHSPHSPRTKHGSKAPPTTEEVQRSTQTLETHVKDISNALKHFRDVILKKKLEVLPGNGTVILETIASMYSVIQTYTLNENSAIMSCATQQVYQSLGKLIKLCDEVMLSEDSGECPSLSNENVREVIDLLEDAVRNLVTLAQGKLKEQDQCAFRYSGSGLGGIGAAAEIMGAVTASPGVSVPGAGIMRVSAAESAAQRTSLPDIALTPKERDILEQHNVNPMRGSHSTESILRDTSPPPKPPLPNRASNPPPLPPKRRSQPGASAGAGSGIGCSSSTSTSNQASPLPYAQSHNISLNSDLDCSSNISLLNYGVDRLSVRSRSPDENSQCSFDSALNHSREEEDHHHQQQQQQQLRSFPKMPAMMDEDMDKLVSYSFVSMREFRTSTQTTDYSIQSSTKSSSSNSDIAFSISESTAVGSSGEYQQISQSVLHSQRQISSSSSSCTTTTTSSSTTTGYGSSSSELEQQQQTMAPAEMAPALPPKSIQRSSLTRHESPVVGDELDEAQSSSGWASHRSSQSEVAELRQLSPLHHLNHHPHTASAGQLQQWHSKHHSLIEGPRLQLAGSGSCSAFDQRHLDQEPPPLPMKKKSILAYMEICSASTRSIEQHRHTMHACNISRNISHSQTMNIMPMSKELSPELEMPPALPPKNYKQRKATNMVASPTLQPIIVTTPPPSPKPALGENGSTGRPDSRMATVCEELNDAVAGEDAMPEPRSPVLDSNENVSEVDDGETFCCHSHQLPGEMKMSEDAISADQPITTPQVLEEQEEPAVEARPLVAVHEAGKPENADEEEEAERADMLINMLEEVNITRYLILKKREEDGPEVKGGYIDALIVHASRVQKVADNAFCEAFITTFRTFIQPIDVIEKLTHRYTYFFCQVQDNKQKAAKETFALLVRVVNDLTSTDLTSQLLSLLVEFVYQLVCSGQLYLAKLLRNKFVEKVALYKEPKVYGFVGELGGAGGAAGAGIAGSGGCSAAGGGNQPSLLDLKSLEIAEQMTLLDAELFTKIEIPEVLLFAKDQCEEKSPNLNKFTEHFNKMSYWARSKILRLQDAKEREKHVNKFIKIMKHLRKMNNYNSYLALLSALDSGPIRRLEWQKGITEEVRSFCALIDSSSSFRAYRQALAETNPPCIPYIGLILQDLTFVHVGNQDYLSKGVINFSKRWQQYNIIDNMKRFKKCAYPFRRNERIIRFFDNFKDFMGEEEMWQISEKIKPRGRRPVNY</sequence>
<dbReference type="InterPro" id="IPR000651">
    <property type="entry name" value="Ras-like_Gua-exchang_fac_N"/>
</dbReference>
<dbReference type="CDD" id="cd06224">
    <property type="entry name" value="REM"/>
    <property type="match status" value="1"/>
</dbReference>
<reference evidence="7 8" key="2">
    <citation type="journal article" date="2008" name="Bioinformatics">
        <title>Assembly reconciliation.</title>
        <authorList>
            <person name="Zimin A.V."/>
            <person name="Smith D.R."/>
            <person name="Sutton G."/>
            <person name="Yorke J.A."/>
        </authorList>
    </citation>
    <scope>NUCLEOTIDE SEQUENCE [LARGE SCALE GENOMIC DNA]</scope>
    <source>
        <strain evidence="7 8">TSC#14021-0224.01</strain>
    </source>
</reference>
<feature type="compositionally biased region" description="Polar residues" evidence="4">
    <location>
        <begin position="700"/>
        <end position="715"/>
    </location>
</feature>
<keyword evidence="1 3" id="KW-0344">Guanine-nucleotide releasing factor</keyword>
<feature type="compositionally biased region" description="Gly residues" evidence="4">
    <location>
        <begin position="134"/>
        <end position="148"/>
    </location>
</feature>
<feature type="region of interest" description="Disordered" evidence="4">
    <location>
        <begin position="863"/>
        <end position="887"/>
    </location>
</feature>
<feature type="region of interest" description="Disordered" evidence="4">
    <location>
        <begin position="728"/>
        <end position="747"/>
    </location>
</feature>
<feature type="compositionally biased region" description="Basic residues" evidence="4">
    <location>
        <begin position="198"/>
        <end position="209"/>
    </location>
</feature>
<evidence type="ECO:0000256" key="1">
    <source>
        <dbReference type="ARBA" id="ARBA00022658"/>
    </source>
</evidence>
<feature type="region of interest" description="Disordered" evidence="4">
    <location>
        <begin position="581"/>
        <end position="600"/>
    </location>
</feature>
<dbReference type="PANTHER" id="PTHR23113:SF224">
    <property type="entry name" value="RAP GUANINE NUCLEOTIDE EXCHANGE FACTOR 1"/>
    <property type="match status" value="1"/>
</dbReference>
<dbReference type="SMART" id="SM00147">
    <property type="entry name" value="RasGEF"/>
    <property type="match status" value="1"/>
</dbReference>
<proteinExistence type="predicted"/>
<feature type="region of interest" description="Disordered" evidence="4">
    <location>
        <begin position="629"/>
        <end position="717"/>
    </location>
</feature>
<dbReference type="PROSITE" id="PS50212">
    <property type="entry name" value="RASGEF_NTER"/>
    <property type="match status" value="1"/>
</dbReference>
<accession>A0A0Q5T8C4</accession>
<dbReference type="GO" id="GO:0005886">
    <property type="term" value="C:plasma membrane"/>
    <property type="evidence" value="ECO:0007669"/>
    <property type="project" value="TreeGrafter"/>
</dbReference>
<dbReference type="GO" id="GO:0007265">
    <property type="term" value="P:Ras protein signal transduction"/>
    <property type="evidence" value="ECO:0007669"/>
    <property type="project" value="TreeGrafter"/>
</dbReference>
<dbReference type="PROSITE" id="PS00720">
    <property type="entry name" value="RASGEF"/>
    <property type="match status" value="1"/>
</dbReference>
<feature type="compositionally biased region" description="Polar residues" evidence="4">
    <location>
        <begin position="521"/>
        <end position="532"/>
    </location>
</feature>
<dbReference type="EMBL" id="CH954180">
    <property type="protein sequence ID" value="KQS30504.1"/>
    <property type="molecule type" value="Genomic_DNA"/>
</dbReference>
<dbReference type="GO" id="GO:0005085">
    <property type="term" value="F:guanyl-nucleotide exchange factor activity"/>
    <property type="evidence" value="ECO:0007669"/>
    <property type="project" value="UniProtKB-KW"/>
</dbReference>
<dbReference type="CDD" id="cd00155">
    <property type="entry name" value="RasGEF"/>
    <property type="match status" value="1"/>
</dbReference>
<dbReference type="Pfam" id="PF00617">
    <property type="entry name" value="RasGEF"/>
    <property type="match status" value="1"/>
</dbReference>
<feature type="compositionally biased region" description="Low complexity" evidence="4">
    <location>
        <begin position="633"/>
        <end position="673"/>
    </location>
</feature>
<gene>
    <name evidence="7" type="primary">Dere\GG17655</name>
    <name evidence="7" type="synonym">dere_GLEANR_2564</name>
    <name evidence="7" type="synonym">GG17655</name>
    <name evidence="7" type="ORF">Dere_GG17655</name>
</gene>
<dbReference type="InterPro" id="IPR001895">
    <property type="entry name" value="RASGEF_cat_dom"/>
</dbReference>
<dbReference type="InterPro" id="IPR019804">
    <property type="entry name" value="Ras_G-nucl-exch_fac_CS"/>
</dbReference>
<evidence type="ECO:0000256" key="4">
    <source>
        <dbReference type="SAM" id="MobiDB-lite"/>
    </source>
</evidence>
<evidence type="ECO:0000259" key="6">
    <source>
        <dbReference type="PROSITE" id="PS50212"/>
    </source>
</evidence>
<dbReference type="Pfam" id="PF00618">
    <property type="entry name" value="RasGEF_N"/>
    <property type="match status" value="1"/>
</dbReference>
<feature type="region of interest" description="Disordered" evidence="4">
    <location>
        <begin position="89"/>
        <end position="171"/>
    </location>
</feature>
<dbReference type="Proteomes" id="UP000008711">
    <property type="component" value="Unassembled WGS sequence"/>
</dbReference>
<dbReference type="Gene3D" id="1.10.840.10">
    <property type="entry name" value="Ras guanine-nucleotide exchange factors catalytic domain"/>
    <property type="match status" value="1"/>
</dbReference>
<dbReference type="SUPFAM" id="SSF48366">
    <property type="entry name" value="Ras GEF"/>
    <property type="match status" value="1"/>
</dbReference>
<dbReference type="SMART" id="SM00229">
    <property type="entry name" value="RasGEFN"/>
    <property type="match status" value="1"/>
</dbReference>
<dbReference type="InterPro" id="IPR008937">
    <property type="entry name" value="Ras-like_GEF"/>
</dbReference>
<keyword evidence="8" id="KW-1185">Reference proteome</keyword>
<reference evidence="7 8" key="1">
    <citation type="journal article" date="2007" name="Nature">
        <title>Evolution of genes and genomes on the Drosophila phylogeny.</title>
        <authorList>
            <consortium name="Drosophila 12 Genomes Consortium"/>
            <person name="Clark A.G."/>
            <person name="Eisen M.B."/>
            <person name="Smith D.R."/>
            <person name="Bergman C.M."/>
            <person name="Oliver B."/>
            <person name="Markow T.A."/>
            <person name="Kaufman T.C."/>
            <person name="Kellis M."/>
            <person name="Gelbart W."/>
            <person name="Iyer V.N."/>
            <person name="Pollard D.A."/>
            <person name="Sackton T.B."/>
            <person name="Larracuente A.M."/>
            <person name="Singh N.D."/>
            <person name="Abad J.P."/>
            <person name="Abt D.N."/>
            <person name="Adryan B."/>
            <person name="Aguade M."/>
            <person name="Akashi H."/>
            <person name="Anderson W.W."/>
            <person name="Aquadro C.F."/>
            <person name="Ardell D.H."/>
            <person name="Arguello R."/>
            <person name="Artieri C.G."/>
            <person name="Barbash D.A."/>
            <person name="Barker D."/>
            <person name="Barsanti P."/>
            <person name="Batterham P."/>
            <person name="Batzoglou S."/>
            <person name="Begun D."/>
            <person name="Bhutkar A."/>
            <person name="Blanco E."/>
            <person name="Bosak S.A."/>
            <person name="Bradley R.K."/>
            <person name="Brand A.D."/>
            <person name="Brent M.R."/>
            <person name="Brooks A.N."/>
            <person name="Brown R.H."/>
            <person name="Butlin R.K."/>
            <person name="Caggese C."/>
            <person name="Calvi B.R."/>
            <person name="Bernardo de Carvalho A."/>
            <person name="Caspi A."/>
            <person name="Castrezana S."/>
            <person name="Celniker S.E."/>
            <person name="Chang J.L."/>
            <person name="Chapple C."/>
            <person name="Chatterji S."/>
            <person name="Chinwalla A."/>
            <person name="Civetta A."/>
            <person name="Clifton S.W."/>
            <person name="Comeron J.M."/>
            <person name="Costello J.C."/>
            <person name="Coyne J.A."/>
            <person name="Daub J."/>
            <person name="David R.G."/>
            <person name="Delcher A.L."/>
            <person name="Delehaunty K."/>
            <person name="Do C.B."/>
            <person name="Ebling H."/>
            <person name="Edwards K."/>
            <person name="Eickbush T."/>
            <person name="Evans J.D."/>
            <person name="Filipski A."/>
            <person name="Findeiss S."/>
            <person name="Freyhult E."/>
            <person name="Fulton L."/>
            <person name="Fulton R."/>
            <person name="Garcia A.C."/>
            <person name="Gardiner A."/>
            <person name="Garfield D.A."/>
            <person name="Garvin B.E."/>
            <person name="Gibson G."/>
            <person name="Gilbert D."/>
            <person name="Gnerre S."/>
            <person name="Godfrey J."/>
            <person name="Good R."/>
            <person name="Gotea V."/>
            <person name="Gravely B."/>
            <person name="Greenberg A.J."/>
            <person name="Griffiths-Jones S."/>
            <person name="Gross S."/>
            <person name="Guigo R."/>
            <person name="Gustafson E.A."/>
            <person name="Haerty W."/>
            <person name="Hahn M.W."/>
            <person name="Halligan D.L."/>
            <person name="Halpern A.L."/>
            <person name="Halter G.M."/>
            <person name="Han M.V."/>
            <person name="Heger A."/>
            <person name="Hillier L."/>
            <person name="Hinrichs A.S."/>
            <person name="Holmes I."/>
            <person name="Hoskins R.A."/>
            <person name="Hubisz M.J."/>
            <person name="Hultmark D."/>
            <person name="Huntley M.A."/>
            <person name="Jaffe D.B."/>
            <person name="Jagadeeshan S."/>
            <person name="Jeck W.R."/>
            <person name="Johnson J."/>
            <person name="Jones C.D."/>
            <person name="Jordan W.C."/>
            <person name="Karpen G.H."/>
            <person name="Kataoka E."/>
            <person name="Keightley P.D."/>
            <person name="Kheradpour P."/>
            <person name="Kirkness E.F."/>
            <person name="Koerich L.B."/>
            <person name="Kristiansen K."/>
            <person name="Kudrna D."/>
            <person name="Kulathinal R.J."/>
            <person name="Kumar S."/>
            <person name="Kwok R."/>
            <person name="Lander E."/>
            <person name="Langley C.H."/>
            <person name="Lapoint R."/>
            <person name="Lazzaro B.P."/>
            <person name="Lee S.J."/>
            <person name="Levesque L."/>
            <person name="Li R."/>
            <person name="Lin C.F."/>
            <person name="Lin M.F."/>
            <person name="Lindblad-Toh K."/>
            <person name="Llopart A."/>
            <person name="Long M."/>
            <person name="Low L."/>
            <person name="Lozovsky E."/>
            <person name="Lu J."/>
            <person name="Luo M."/>
            <person name="Machado C.A."/>
            <person name="Makalowski W."/>
            <person name="Marzo M."/>
            <person name="Matsuda M."/>
            <person name="Matzkin L."/>
            <person name="McAllister B."/>
            <person name="McBride C.S."/>
            <person name="McKernan B."/>
            <person name="McKernan K."/>
            <person name="Mendez-Lago M."/>
            <person name="Minx P."/>
            <person name="Mollenhauer M.U."/>
            <person name="Montooth K."/>
            <person name="Mount S.M."/>
            <person name="Mu X."/>
            <person name="Myers E."/>
            <person name="Negre B."/>
            <person name="Newfeld S."/>
            <person name="Nielsen R."/>
            <person name="Noor M.A."/>
            <person name="O'Grady P."/>
            <person name="Pachter L."/>
            <person name="Papaceit M."/>
            <person name="Parisi M.J."/>
            <person name="Parisi M."/>
            <person name="Parts L."/>
            <person name="Pedersen J.S."/>
            <person name="Pesole G."/>
            <person name="Phillippy A.M."/>
            <person name="Ponting C.P."/>
            <person name="Pop M."/>
            <person name="Porcelli D."/>
            <person name="Powell J.R."/>
            <person name="Prohaska S."/>
            <person name="Pruitt K."/>
            <person name="Puig M."/>
            <person name="Quesneville H."/>
            <person name="Ram K.R."/>
            <person name="Rand D."/>
            <person name="Rasmussen M.D."/>
            <person name="Reed L.K."/>
            <person name="Reenan R."/>
            <person name="Reily A."/>
            <person name="Remington K.A."/>
            <person name="Rieger T.T."/>
            <person name="Ritchie M.G."/>
            <person name="Robin C."/>
            <person name="Rogers Y.H."/>
            <person name="Rohde C."/>
            <person name="Rozas J."/>
            <person name="Rubenfield M.J."/>
            <person name="Ruiz A."/>
            <person name="Russo S."/>
            <person name="Salzberg S.L."/>
            <person name="Sanchez-Gracia A."/>
            <person name="Saranga D.J."/>
            <person name="Sato H."/>
            <person name="Schaeffer S.W."/>
            <person name="Schatz M.C."/>
            <person name="Schlenke T."/>
            <person name="Schwartz R."/>
            <person name="Segarra C."/>
            <person name="Singh R.S."/>
            <person name="Sirot L."/>
            <person name="Sirota M."/>
            <person name="Sisneros N.B."/>
            <person name="Smith C.D."/>
            <person name="Smith T.F."/>
            <person name="Spieth J."/>
            <person name="Stage D.E."/>
            <person name="Stark A."/>
            <person name="Stephan W."/>
            <person name="Strausberg R.L."/>
            <person name="Strempel S."/>
            <person name="Sturgill D."/>
            <person name="Sutton G."/>
            <person name="Sutton G.G."/>
            <person name="Tao W."/>
            <person name="Teichmann S."/>
            <person name="Tobari Y.N."/>
            <person name="Tomimura Y."/>
            <person name="Tsolas J.M."/>
            <person name="Valente V.L."/>
            <person name="Venter E."/>
            <person name="Venter J.C."/>
            <person name="Vicario S."/>
            <person name="Vieira F.G."/>
            <person name="Vilella A.J."/>
            <person name="Villasante A."/>
            <person name="Walenz B."/>
            <person name="Wang J."/>
            <person name="Wasserman M."/>
            <person name="Watts T."/>
            <person name="Wilson D."/>
            <person name="Wilson R.K."/>
            <person name="Wing R.A."/>
            <person name="Wolfner M.F."/>
            <person name="Wong A."/>
            <person name="Wong G.K."/>
            <person name="Wu C.I."/>
            <person name="Wu G."/>
            <person name="Yamamoto D."/>
            <person name="Yang H.P."/>
            <person name="Yang S.P."/>
            <person name="Yorke J.A."/>
            <person name="Yoshida K."/>
            <person name="Zdobnov E."/>
            <person name="Zhang P."/>
            <person name="Zhang Y."/>
            <person name="Zimin A.V."/>
            <person name="Baldwin J."/>
            <person name="Abdouelleil A."/>
            <person name="Abdulkadir J."/>
            <person name="Abebe A."/>
            <person name="Abera B."/>
            <person name="Abreu J."/>
            <person name="Acer S.C."/>
            <person name="Aftuck L."/>
            <person name="Alexander A."/>
            <person name="An P."/>
            <person name="Anderson E."/>
            <person name="Anderson S."/>
            <person name="Arachi H."/>
            <person name="Azer M."/>
            <person name="Bachantsang P."/>
            <person name="Barry A."/>
            <person name="Bayul T."/>
            <person name="Berlin A."/>
            <person name="Bessette D."/>
            <person name="Bloom T."/>
            <person name="Blye J."/>
            <person name="Boguslavskiy L."/>
            <person name="Bonnet C."/>
            <person name="Boukhgalter B."/>
            <person name="Bourzgui I."/>
            <person name="Brown A."/>
            <person name="Cahill P."/>
            <person name="Channer S."/>
            <person name="Cheshatsang Y."/>
            <person name="Chuda L."/>
            <person name="Citroen M."/>
            <person name="Collymore A."/>
            <person name="Cooke P."/>
            <person name="Costello M."/>
            <person name="D'Aco K."/>
            <person name="Daza R."/>
            <person name="De Haan G."/>
            <person name="DeGray S."/>
            <person name="DeMaso C."/>
            <person name="Dhargay N."/>
            <person name="Dooley K."/>
            <person name="Dooley E."/>
            <person name="Doricent M."/>
            <person name="Dorje P."/>
            <person name="Dorjee K."/>
            <person name="Dupes A."/>
            <person name="Elong R."/>
            <person name="Falk J."/>
            <person name="Farina A."/>
            <person name="Faro S."/>
            <person name="Ferguson D."/>
            <person name="Fisher S."/>
            <person name="Foley C.D."/>
            <person name="Franke A."/>
            <person name="Friedrich D."/>
            <person name="Gadbois L."/>
            <person name="Gearin G."/>
            <person name="Gearin C.R."/>
            <person name="Giannoukos G."/>
            <person name="Goode T."/>
            <person name="Graham J."/>
            <person name="Grandbois E."/>
            <person name="Grewal S."/>
            <person name="Gyaltsen K."/>
            <person name="Hafez N."/>
            <person name="Hagos B."/>
            <person name="Hall J."/>
            <person name="Henson C."/>
            <person name="Hollinger A."/>
            <person name="Honan T."/>
            <person name="Huard M.D."/>
            <person name="Hughes L."/>
            <person name="Hurhula B."/>
            <person name="Husby M.E."/>
            <person name="Kamat A."/>
            <person name="Kanga B."/>
            <person name="Kashin S."/>
            <person name="Khazanovich D."/>
            <person name="Kisner P."/>
            <person name="Lance K."/>
            <person name="Lara M."/>
            <person name="Lee W."/>
            <person name="Lennon N."/>
            <person name="Letendre F."/>
            <person name="LeVine R."/>
            <person name="Lipovsky A."/>
            <person name="Liu X."/>
            <person name="Liu J."/>
            <person name="Liu S."/>
            <person name="Lokyitsang T."/>
            <person name="Lokyitsang Y."/>
            <person name="Lubonja R."/>
            <person name="Lui A."/>
            <person name="MacDonald P."/>
            <person name="Magnisalis V."/>
            <person name="Maru K."/>
            <person name="Matthews C."/>
            <person name="McCusker W."/>
            <person name="McDonough S."/>
            <person name="Mehta T."/>
            <person name="Meldrim J."/>
            <person name="Meneus L."/>
            <person name="Mihai O."/>
            <person name="Mihalev A."/>
            <person name="Mihova T."/>
            <person name="Mittelman R."/>
            <person name="Mlenga V."/>
            <person name="Montmayeur A."/>
            <person name="Mulrain L."/>
            <person name="Navidi A."/>
            <person name="Naylor J."/>
            <person name="Negash T."/>
            <person name="Nguyen T."/>
            <person name="Nguyen N."/>
            <person name="Nicol R."/>
            <person name="Norbu C."/>
            <person name="Norbu N."/>
            <person name="Novod N."/>
            <person name="O'Neill B."/>
            <person name="Osman S."/>
            <person name="Markiewicz E."/>
            <person name="Oyono O.L."/>
            <person name="Patti C."/>
            <person name="Phunkhang P."/>
            <person name="Pierre F."/>
            <person name="Priest M."/>
            <person name="Raghuraman S."/>
            <person name="Rege F."/>
            <person name="Reyes R."/>
            <person name="Rise C."/>
            <person name="Rogov P."/>
            <person name="Ross K."/>
            <person name="Ryan E."/>
            <person name="Settipalli S."/>
            <person name="Shea T."/>
            <person name="Sherpa N."/>
            <person name="Shi L."/>
            <person name="Shih D."/>
            <person name="Sparrow T."/>
            <person name="Spaulding J."/>
            <person name="Stalker J."/>
            <person name="Stange-Thomann N."/>
            <person name="Stavropoulos S."/>
            <person name="Stone C."/>
            <person name="Strader C."/>
            <person name="Tesfaye S."/>
            <person name="Thomson T."/>
            <person name="Thoulutsang Y."/>
            <person name="Thoulutsang D."/>
            <person name="Topham K."/>
            <person name="Topping I."/>
            <person name="Tsamla T."/>
            <person name="Vassiliev H."/>
            <person name="Vo A."/>
            <person name="Wangchuk T."/>
            <person name="Wangdi T."/>
            <person name="Weiand M."/>
            <person name="Wilkinson J."/>
            <person name="Wilson A."/>
            <person name="Yadav S."/>
            <person name="Young G."/>
            <person name="Yu Q."/>
            <person name="Zembek L."/>
            <person name="Zhong D."/>
            <person name="Zimmer A."/>
            <person name="Zwirko Z."/>
            <person name="Jaffe D.B."/>
            <person name="Alvarez P."/>
            <person name="Brockman W."/>
            <person name="Butler J."/>
            <person name="Chin C."/>
            <person name="Gnerre S."/>
            <person name="Grabherr M."/>
            <person name="Kleber M."/>
            <person name="Mauceli E."/>
            <person name="MacCallum I."/>
        </authorList>
    </citation>
    <scope>NUCLEOTIDE SEQUENCE [LARGE SCALE GENOMIC DNA]</scope>
    <source>
        <strain evidence="7 8">TSC#14021-0224.01</strain>
    </source>
</reference>
<protein>
    <recommendedName>
        <fullName evidence="2">CRK SH3-binding GNRP</fullName>
    </recommendedName>
</protein>
<dbReference type="Gene3D" id="1.20.870.10">
    <property type="entry name" value="Son of sevenless (SoS) protein Chain: S domain 1"/>
    <property type="match status" value="1"/>
</dbReference>
<dbReference type="FunFam" id="1.10.840.10:FF:000009">
    <property type="entry name" value="rap guanine nucleotide exchange factor 1"/>
    <property type="match status" value="1"/>
</dbReference>
<dbReference type="InterPro" id="IPR023578">
    <property type="entry name" value="Ras_GEF_dom_sf"/>
</dbReference>
<feature type="compositionally biased region" description="Low complexity" evidence="4">
    <location>
        <begin position="588"/>
        <end position="600"/>
    </location>
</feature>
<feature type="region of interest" description="Disordered" evidence="4">
    <location>
        <begin position="515"/>
        <end position="551"/>
    </location>
</feature>
<feature type="compositionally biased region" description="Pro residues" evidence="4">
    <location>
        <begin position="432"/>
        <end position="450"/>
    </location>
</feature>
<feature type="compositionally biased region" description="Basic and acidic residues" evidence="4">
    <location>
        <begin position="533"/>
        <end position="542"/>
    </location>
</feature>
<evidence type="ECO:0000256" key="2">
    <source>
        <dbReference type="ARBA" id="ARBA00083313"/>
    </source>
</evidence>
<feature type="domain" description="N-terminal Ras-GEF" evidence="6">
    <location>
        <begin position="1017"/>
        <end position="1139"/>
    </location>
</feature>
<feature type="compositionally biased region" description="Low complexity" evidence="4">
    <location>
        <begin position="91"/>
        <end position="102"/>
    </location>
</feature>
<feature type="compositionally biased region" description="Low complexity" evidence="4">
    <location>
        <begin position="468"/>
        <end position="481"/>
    </location>
</feature>
<organism evidence="7 8">
    <name type="scientific">Drosophila erecta</name>
    <name type="common">Fruit fly</name>
    <dbReference type="NCBI Taxonomy" id="7220"/>
    <lineage>
        <taxon>Eukaryota</taxon>
        <taxon>Metazoa</taxon>
        <taxon>Ecdysozoa</taxon>
        <taxon>Arthropoda</taxon>
        <taxon>Hexapoda</taxon>
        <taxon>Insecta</taxon>
        <taxon>Pterygota</taxon>
        <taxon>Neoptera</taxon>
        <taxon>Endopterygota</taxon>
        <taxon>Diptera</taxon>
        <taxon>Brachycera</taxon>
        <taxon>Muscomorpha</taxon>
        <taxon>Ephydroidea</taxon>
        <taxon>Drosophilidae</taxon>
        <taxon>Drosophila</taxon>
        <taxon>Sophophora</taxon>
    </lineage>
</organism>
<dbReference type="PANTHER" id="PTHR23113">
    <property type="entry name" value="GUANINE NUCLEOTIDE EXCHANGE FACTOR"/>
    <property type="match status" value="1"/>
</dbReference>